<evidence type="ECO:0008006" key="5">
    <source>
        <dbReference type="Google" id="ProtNLM"/>
    </source>
</evidence>
<dbReference type="EMBL" id="CALNXI010000236">
    <property type="protein sequence ID" value="CAH3022850.1"/>
    <property type="molecule type" value="Genomic_DNA"/>
</dbReference>
<protein>
    <recommendedName>
        <fullName evidence="5">Ribosomal protein L7Ae/L30e/S12e/Gadd45 domain-containing protein</fullName>
    </recommendedName>
</protein>
<comment type="caution">
    <text evidence="3">The sequence shown here is derived from an EMBL/GenBank/DDBJ whole genome shotgun (WGS) entry which is preliminary data.</text>
</comment>
<evidence type="ECO:0000256" key="2">
    <source>
        <dbReference type="SAM" id="MobiDB-lite"/>
    </source>
</evidence>
<feature type="compositionally biased region" description="Basic and acidic residues" evidence="2">
    <location>
        <begin position="390"/>
        <end position="399"/>
    </location>
</feature>
<dbReference type="InterPro" id="IPR013241">
    <property type="entry name" value="RNase_P_Pop3"/>
</dbReference>
<evidence type="ECO:0000256" key="1">
    <source>
        <dbReference type="SAM" id="Coils"/>
    </source>
</evidence>
<feature type="compositionally biased region" description="Basic residues" evidence="2">
    <location>
        <begin position="354"/>
        <end position="368"/>
    </location>
</feature>
<dbReference type="Gene3D" id="3.30.1330.30">
    <property type="match status" value="1"/>
</dbReference>
<dbReference type="PANTHER" id="PTHR46948">
    <property type="entry name" value="RIBONUCLEASE P PROTEIN SUBUNIT P38"/>
    <property type="match status" value="1"/>
</dbReference>
<feature type="region of interest" description="Disordered" evidence="2">
    <location>
        <begin position="298"/>
        <end position="399"/>
    </location>
</feature>
<organism evidence="3 4">
    <name type="scientific">Porites evermanni</name>
    <dbReference type="NCBI Taxonomy" id="104178"/>
    <lineage>
        <taxon>Eukaryota</taxon>
        <taxon>Metazoa</taxon>
        <taxon>Cnidaria</taxon>
        <taxon>Anthozoa</taxon>
        <taxon>Hexacorallia</taxon>
        <taxon>Scleractinia</taxon>
        <taxon>Fungiina</taxon>
        <taxon>Poritidae</taxon>
        <taxon>Porites</taxon>
    </lineage>
</organism>
<name>A0ABN8LZW1_9CNID</name>
<dbReference type="PANTHER" id="PTHR46948:SF1">
    <property type="entry name" value="RIBONUCLEASE P PROTEIN SUBUNIT P38"/>
    <property type="match status" value="1"/>
</dbReference>
<sequence>MGLFASPGNWGEDRGRGHIDFFQQPNTNEMAATVKKDGIRKRRFAQISTKHALSTPYSLQWPMMTHNGGNRLICDEIVRTLEPLQFKQLATRMPTAVAGENEETAARRLEEQKERAKKLEQRSTLEIGLNQVMRALEKGSLRLVLVDGSIKPNTLLEHLLVLCVTRNTPGCALVGMGLSAIPKLLGVRRVAAFGFKLTDKPTLFDELVHFIKFRIPPLHVPWLQPSNDASDQSEGAFHEVDSEDENLPGIEKMREKPRKKVRKLIKNAEELNTQPSVIRNVAVDTERLAENSGIALEYTENPKANTPVGLENTGQPGKEQLPNEELKEVRGTIDNPTAGFKRDSTVPENESTAKKKRRRRNRKNKGKKQTSEAPMQLVYLKPCIKSFDTTPKDKGDQTK</sequence>
<dbReference type="SUPFAM" id="SSF55315">
    <property type="entry name" value="L30e-like"/>
    <property type="match status" value="1"/>
</dbReference>
<feature type="coiled-coil region" evidence="1">
    <location>
        <begin position="99"/>
        <end position="126"/>
    </location>
</feature>
<keyword evidence="4" id="KW-1185">Reference proteome</keyword>
<dbReference type="Proteomes" id="UP001159427">
    <property type="component" value="Unassembled WGS sequence"/>
</dbReference>
<accession>A0ABN8LZW1</accession>
<gene>
    <name evidence="3" type="ORF">PEVE_00017090</name>
</gene>
<keyword evidence="1" id="KW-0175">Coiled coil</keyword>
<dbReference type="Pfam" id="PF08228">
    <property type="entry name" value="RNase_P_pop3"/>
    <property type="match status" value="1"/>
</dbReference>
<proteinExistence type="predicted"/>
<evidence type="ECO:0000313" key="4">
    <source>
        <dbReference type="Proteomes" id="UP001159427"/>
    </source>
</evidence>
<dbReference type="InterPro" id="IPR042848">
    <property type="entry name" value="Rpp38"/>
</dbReference>
<evidence type="ECO:0000313" key="3">
    <source>
        <dbReference type="EMBL" id="CAH3022850.1"/>
    </source>
</evidence>
<reference evidence="3 4" key="1">
    <citation type="submission" date="2022-05" db="EMBL/GenBank/DDBJ databases">
        <authorList>
            <consortium name="Genoscope - CEA"/>
            <person name="William W."/>
        </authorList>
    </citation>
    <scope>NUCLEOTIDE SEQUENCE [LARGE SCALE GENOMIC DNA]</scope>
</reference>
<dbReference type="InterPro" id="IPR029064">
    <property type="entry name" value="Ribosomal_eL30-like_sf"/>
</dbReference>